<organism evidence="6 7">
    <name type="scientific">Corynebacterium variabile</name>
    <dbReference type="NCBI Taxonomy" id="1727"/>
    <lineage>
        <taxon>Bacteria</taxon>
        <taxon>Bacillati</taxon>
        <taxon>Actinomycetota</taxon>
        <taxon>Actinomycetes</taxon>
        <taxon>Mycobacteriales</taxon>
        <taxon>Corynebacteriaceae</taxon>
        <taxon>Corynebacterium</taxon>
    </lineage>
</organism>
<evidence type="ECO:0000313" key="6">
    <source>
        <dbReference type="EMBL" id="CUU65654.1"/>
    </source>
</evidence>
<evidence type="ECO:0000256" key="3">
    <source>
        <dbReference type="ARBA" id="ARBA00023052"/>
    </source>
</evidence>
<evidence type="ECO:0000256" key="2">
    <source>
        <dbReference type="ARBA" id="ARBA00023002"/>
    </source>
</evidence>
<evidence type="ECO:0000256" key="4">
    <source>
        <dbReference type="SAM" id="MobiDB-lite"/>
    </source>
</evidence>
<evidence type="ECO:0000259" key="5">
    <source>
        <dbReference type="Pfam" id="PF00676"/>
    </source>
</evidence>
<dbReference type="SUPFAM" id="SSF52518">
    <property type="entry name" value="Thiamin diphosphate-binding fold (THDP-binding)"/>
    <property type="match status" value="1"/>
</dbReference>
<dbReference type="GO" id="GO:0000287">
    <property type="term" value="F:magnesium ion binding"/>
    <property type="evidence" value="ECO:0007669"/>
    <property type="project" value="UniProtKB-ARBA"/>
</dbReference>
<dbReference type="Pfam" id="PF00676">
    <property type="entry name" value="E1_dh"/>
    <property type="match status" value="1"/>
</dbReference>
<feature type="domain" description="Dehydrogenase E1 component" evidence="5">
    <location>
        <begin position="43"/>
        <end position="339"/>
    </location>
</feature>
<dbReference type="PANTHER" id="PTHR11516:SF60">
    <property type="entry name" value="PYRUVATE DEHYDROGENASE E1 COMPONENT SUBUNIT ALPHA"/>
    <property type="match status" value="1"/>
</dbReference>
<reference evidence="7" key="1">
    <citation type="submission" date="2015-11" db="EMBL/GenBank/DDBJ databases">
        <authorList>
            <person name="Dugat-Bony E."/>
        </authorList>
    </citation>
    <scope>NUCLEOTIDE SEQUENCE [LARGE SCALE GENOMIC DNA]</scope>
    <source>
        <strain evidence="7">Mu292</strain>
    </source>
</reference>
<gene>
    <name evidence="6" type="ORF">CVAR292_00986</name>
</gene>
<proteinExistence type="predicted"/>
<evidence type="ECO:0000256" key="1">
    <source>
        <dbReference type="ARBA" id="ARBA00001964"/>
    </source>
</evidence>
<feature type="compositionally biased region" description="Low complexity" evidence="4">
    <location>
        <begin position="1"/>
        <end position="17"/>
    </location>
</feature>
<dbReference type="InterPro" id="IPR050642">
    <property type="entry name" value="PDH_E1_Alpha_Subunit"/>
</dbReference>
<dbReference type="PANTHER" id="PTHR11516">
    <property type="entry name" value="PYRUVATE DEHYDROGENASE E1 COMPONENT, ALPHA SUBUNIT BACTERIAL AND ORGANELLAR"/>
    <property type="match status" value="1"/>
</dbReference>
<dbReference type="InterPro" id="IPR001017">
    <property type="entry name" value="DH_E1"/>
</dbReference>
<keyword evidence="6" id="KW-0670">Pyruvate</keyword>
<dbReference type="InterPro" id="IPR029061">
    <property type="entry name" value="THDP-binding"/>
</dbReference>
<dbReference type="EC" id="1.2.4.1" evidence="6"/>
<keyword evidence="3" id="KW-0786">Thiamine pyrophosphate</keyword>
<accession>A0A0X2NJM1</accession>
<dbReference type="GO" id="GO:0004739">
    <property type="term" value="F:pyruvate dehydrogenase (acetyl-transferring) activity"/>
    <property type="evidence" value="ECO:0007669"/>
    <property type="project" value="UniProtKB-EC"/>
</dbReference>
<protein>
    <submittedName>
        <fullName evidence="6">Pyruvate/2-oxoglutarate dehydrogenase complex, dehydrogenase (E1) component, eukaryotic type, alpha subunit</fullName>
        <ecNumber evidence="6">1.2.4.1</ecNumber>
    </submittedName>
</protein>
<evidence type="ECO:0000313" key="7">
    <source>
        <dbReference type="Proteomes" id="UP000182498"/>
    </source>
</evidence>
<dbReference type="CDD" id="cd02000">
    <property type="entry name" value="TPP_E1_PDC_ADC_BCADC"/>
    <property type="match status" value="1"/>
</dbReference>
<comment type="cofactor">
    <cofactor evidence="1">
        <name>thiamine diphosphate</name>
        <dbReference type="ChEBI" id="CHEBI:58937"/>
    </cofactor>
</comment>
<dbReference type="EMBL" id="FAUH01000005">
    <property type="protein sequence ID" value="CUU65654.1"/>
    <property type="molecule type" value="Genomic_DNA"/>
</dbReference>
<dbReference type="AlphaFoldDB" id="A0A0X2NJM1"/>
<dbReference type="Gene3D" id="3.40.50.970">
    <property type="match status" value="1"/>
</dbReference>
<keyword evidence="2 6" id="KW-0560">Oxidoreductase</keyword>
<keyword evidence="7" id="KW-1185">Reference proteome</keyword>
<feature type="region of interest" description="Disordered" evidence="4">
    <location>
        <begin position="1"/>
        <end position="34"/>
    </location>
</feature>
<sequence>MSPTTNTRTGRARTTAASKKRSGAGTRSGKTPYSTEDLLGAYRRMSEIRAFEDRLHKENETGDIPGFIHLYAGEEAIAVGVCDELRPTDFIASTHRGHGHCLAKGCDIQAMMCEIFGRAEGLGRGKGGSMHIADLSVGMLGANGIVGGGPPLVTGAALTAKTLGTDGVAVSFTGDGGSNQGLVFEAMNMAVVLQLPVVFVYENNGMGEATGADFSVGSHDISGRAAAFGMPAVKVDGTDYLAVRKAAAEAVARARSGGGPSVIEASAIRFYGHFEGDANLYRTPDQIKEYRATKDPLLIFRKKQEEVIDAADLDAIDAAAVDEVDSAVAHARAAAWPDPSEVLTDVYASY</sequence>
<name>A0A0X2NJM1_9CORY</name>
<dbReference type="GO" id="GO:0006086">
    <property type="term" value="P:pyruvate decarboxylation to acetyl-CoA"/>
    <property type="evidence" value="ECO:0007669"/>
    <property type="project" value="TreeGrafter"/>
</dbReference>
<dbReference type="Proteomes" id="UP000182498">
    <property type="component" value="Unassembled WGS sequence"/>
</dbReference>